<dbReference type="InterPro" id="IPR003582">
    <property type="entry name" value="ShKT_dom"/>
</dbReference>
<evidence type="ECO:0000259" key="2">
    <source>
        <dbReference type="PROSITE" id="PS51670"/>
    </source>
</evidence>
<protein>
    <recommendedName>
        <fullName evidence="2">ShKT domain-containing protein</fullName>
    </recommendedName>
</protein>
<reference evidence="3 4" key="1">
    <citation type="submission" date="2024-10" db="EMBL/GenBank/DDBJ databases">
        <authorList>
            <person name="Kim D."/>
        </authorList>
    </citation>
    <scope>NUCLEOTIDE SEQUENCE [LARGE SCALE GENOMIC DNA]</scope>
    <source>
        <strain evidence="3">BH-2024</strain>
    </source>
</reference>
<evidence type="ECO:0000256" key="1">
    <source>
        <dbReference type="PROSITE-ProRule" id="PRU01005"/>
    </source>
</evidence>
<comment type="caution">
    <text evidence="3">The sequence shown here is derived from an EMBL/GenBank/DDBJ whole genome shotgun (WGS) entry which is preliminary data.</text>
</comment>
<dbReference type="Proteomes" id="UP001620626">
    <property type="component" value="Unassembled WGS sequence"/>
</dbReference>
<keyword evidence="4" id="KW-1185">Reference proteome</keyword>
<gene>
    <name evidence="3" type="ORF">niasHT_034159</name>
</gene>
<proteinExistence type="predicted"/>
<organism evidence="3 4">
    <name type="scientific">Heterodera trifolii</name>
    <dbReference type="NCBI Taxonomy" id="157864"/>
    <lineage>
        <taxon>Eukaryota</taxon>
        <taxon>Metazoa</taxon>
        <taxon>Ecdysozoa</taxon>
        <taxon>Nematoda</taxon>
        <taxon>Chromadorea</taxon>
        <taxon>Rhabditida</taxon>
        <taxon>Tylenchina</taxon>
        <taxon>Tylenchomorpha</taxon>
        <taxon>Tylenchoidea</taxon>
        <taxon>Heteroderidae</taxon>
        <taxon>Heteroderinae</taxon>
        <taxon>Heterodera</taxon>
    </lineage>
</organism>
<name>A0ABD2IFS4_9BILA</name>
<comment type="caution">
    <text evidence="1">Lacks conserved residue(s) required for the propagation of feature annotation.</text>
</comment>
<dbReference type="PROSITE" id="PS51670">
    <property type="entry name" value="SHKT"/>
    <property type="match status" value="1"/>
</dbReference>
<dbReference type="Pfam" id="PF01549">
    <property type="entry name" value="ShK"/>
    <property type="match status" value="1"/>
</dbReference>
<evidence type="ECO:0000313" key="4">
    <source>
        <dbReference type="Proteomes" id="UP001620626"/>
    </source>
</evidence>
<dbReference type="AlphaFoldDB" id="A0ABD2IFS4"/>
<feature type="domain" description="ShKT" evidence="2">
    <location>
        <begin position="79"/>
        <end position="117"/>
    </location>
</feature>
<dbReference type="EMBL" id="JBICBT010001261">
    <property type="protein sequence ID" value="KAL3076095.1"/>
    <property type="molecule type" value="Genomic_DNA"/>
</dbReference>
<accession>A0ABD2IFS4</accession>
<evidence type="ECO:0000313" key="3">
    <source>
        <dbReference type="EMBL" id="KAL3076095.1"/>
    </source>
</evidence>
<sequence length="117" mass="13535">MSYNSFEHKYRVLRKEYYQLKINMTKLEIQYMQLKRMCDRHMNNCPCPETTTTTTSTAMTTTSMSTTTTTEQCEPAQPCQDDIPMICAHYAKLNQCNKPGAFGDKMRSKCKKSCSQC</sequence>